<evidence type="ECO:0000256" key="6">
    <source>
        <dbReference type="ARBA" id="ARBA00022723"/>
    </source>
</evidence>
<evidence type="ECO:0000256" key="7">
    <source>
        <dbReference type="ARBA" id="ARBA00023002"/>
    </source>
</evidence>
<dbReference type="EMBL" id="JAOQJX010000024">
    <property type="protein sequence ID" value="MCU6748491.1"/>
    <property type="molecule type" value="Genomic_DNA"/>
</dbReference>
<feature type="domain" description="NADH:flavin oxidoreductase/NADH oxidase N-terminal" evidence="10">
    <location>
        <begin position="13"/>
        <end position="334"/>
    </location>
</feature>
<keyword evidence="9" id="KW-0411">Iron-sulfur</keyword>
<dbReference type="Gene3D" id="3.50.50.60">
    <property type="entry name" value="FAD/NAD(P)-binding domain"/>
    <property type="match status" value="1"/>
</dbReference>
<proteinExistence type="inferred from homology"/>
<accession>A0ABT2TES2</accession>
<keyword evidence="6" id="KW-0479">Metal-binding</keyword>
<dbReference type="Pfam" id="PF00724">
    <property type="entry name" value="Oxidored_FMN"/>
    <property type="match status" value="1"/>
</dbReference>
<evidence type="ECO:0000256" key="4">
    <source>
        <dbReference type="ARBA" id="ARBA00022630"/>
    </source>
</evidence>
<feature type="domain" description="FAD/NAD(P)-binding" evidence="11">
    <location>
        <begin position="385"/>
        <end position="612"/>
    </location>
</feature>
<comment type="cofactor">
    <cofactor evidence="2">
        <name>[4Fe-4S] cluster</name>
        <dbReference type="ChEBI" id="CHEBI:49883"/>
    </cofactor>
</comment>
<evidence type="ECO:0000256" key="1">
    <source>
        <dbReference type="ARBA" id="ARBA00001917"/>
    </source>
</evidence>
<evidence type="ECO:0000256" key="9">
    <source>
        <dbReference type="ARBA" id="ARBA00023014"/>
    </source>
</evidence>
<dbReference type="InterPro" id="IPR001155">
    <property type="entry name" value="OxRdtase_FMN_N"/>
</dbReference>
<evidence type="ECO:0000256" key="3">
    <source>
        <dbReference type="ARBA" id="ARBA00011048"/>
    </source>
</evidence>
<dbReference type="PRINTS" id="PR00469">
    <property type="entry name" value="PNDRDTASEII"/>
</dbReference>
<comment type="similarity">
    <text evidence="3">In the N-terminal section; belongs to the NADH:flavin oxidoreductase/NADH oxidase family.</text>
</comment>
<dbReference type="InterPro" id="IPR023753">
    <property type="entry name" value="FAD/NAD-binding_dom"/>
</dbReference>
<gene>
    <name evidence="12" type="ORF">OCV51_12640</name>
</gene>
<keyword evidence="5" id="KW-0288">FMN</keyword>
<keyword evidence="7" id="KW-0560">Oxidoreductase</keyword>
<sequence>MNNNYSHLLSRGQIGKLKLKNRMVMAPMGTFSENRDGYPSKAQIEYYAERAKGGLGMIITEVQYVTNKTDPWIDYIMTAGTDEQMKGWALLTEAIHAHDCKVCIQLGCGLGRNAFPFSSDQMVSASAVPSFYFPDQLCRPFTIEEIKDIIEKFRLAGRHAVIAEADAIEIHAHSGYILDQFMTPAWNKRTDEYGGSFENRMRLVREIYEVLREEVGPDFPILLRMGAYHDFEGGRTLEESIEIAKYLEDLGIDALDVDLGCYERKQWIVPSIYAGDSCMAEAASRIKEAVHIPVLNAGNHTPETAEQLIKEGKIDFAMFGRQVVADPYMPEKLRWNEREDVRPCILCNEVCVRRLYENRVISCAVNPQAVFEANYPLTPAAHTRKVAVIGGGPGGMEAARVAAVRGHEVTLYEKSGELGGQLLAAYTPPFKSRLREFVKWQKLQLEKVGVQVCLHTEITEESEELKEADQIIVAVGATAICPPIPGIDAENVVDVLDAHTQPERIKGETILVAGGGLSGCDYALEMAMQGRKVMIVEMKEEIAQDALLDNRNPLLFKLEDYGVKMYTNCKITQITPEGIHAVYNGEETEIKADTIVTAFGMKSRLELADKIADKYPNTSIVGDCGKIGQVAQAVRGGFFAGWAVR</sequence>
<comment type="caution">
    <text evidence="12">The sequence shown here is derived from an EMBL/GenBank/DDBJ whole genome shotgun (WGS) entry which is preliminary data.</text>
</comment>
<dbReference type="PANTHER" id="PTHR42917">
    <property type="entry name" value="2,4-DIENOYL-COA REDUCTASE"/>
    <property type="match status" value="1"/>
</dbReference>
<evidence type="ECO:0000256" key="8">
    <source>
        <dbReference type="ARBA" id="ARBA00023004"/>
    </source>
</evidence>
<evidence type="ECO:0000259" key="10">
    <source>
        <dbReference type="Pfam" id="PF00724"/>
    </source>
</evidence>
<organism evidence="12 13">
    <name type="scientific">Faecalicatena acetigenes</name>
    <dbReference type="NCBI Taxonomy" id="2981790"/>
    <lineage>
        <taxon>Bacteria</taxon>
        <taxon>Bacillati</taxon>
        <taxon>Bacillota</taxon>
        <taxon>Clostridia</taxon>
        <taxon>Lachnospirales</taxon>
        <taxon>Lachnospiraceae</taxon>
        <taxon>Faecalicatena</taxon>
    </lineage>
</organism>
<evidence type="ECO:0000256" key="5">
    <source>
        <dbReference type="ARBA" id="ARBA00022643"/>
    </source>
</evidence>
<dbReference type="InterPro" id="IPR013785">
    <property type="entry name" value="Aldolase_TIM"/>
</dbReference>
<dbReference type="InterPro" id="IPR051793">
    <property type="entry name" value="NADH:flavin_oxidoreductase"/>
</dbReference>
<comment type="cofactor">
    <cofactor evidence="1">
        <name>FMN</name>
        <dbReference type="ChEBI" id="CHEBI:58210"/>
    </cofactor>
</comment>
<keyword evidence="8" id="KW-0408">Iron</keyword>
<dbReference type="PANTHER" id="PTHR42917:SF2">
    <property type="entry name" value="2,4-DIENOYL-COA REDUCTASE [(2E)-ENOYL-COA-PRODUCING]"/>
    <property type="match status" value="1"/>
</dbReference>
<dbReference type="SUPFAM" id="SSF51905">
    <property type="entry name" value="FAD/NAD(P)-binding domain"/>
    <property type="match status" value="1"/>
</dbReference>
<dbReference type="CDD" id="cd02803">
    <property type="entry name" value="OYE_like_FMN_family"/>
    <property type="match status" value="1"/>
</dbReference>
<evidence type="ECO:0000256" key="2">
    <source>
        <dbReference type="ARBA" id="ARBA00001966"/>
    </source>
</evidence>
<dbReference type="SUPFAM" id="SSF51395">
    <property type="entry name" value="FMN-linked oxidoreductases"/>
    <property type="match status" value="1"/>
</dbReference>
<dbReference type="Gene3D" id="3.40.50.720">
    <property type="entry name" value="NAD(P)-binding Rossmann-like Domain"/>
    <property type="match status" value="1"/>
</dbReference>
<dbReference type="InterPro" id="IPR036188">
    <property type="entry name" value="FAD/NAD-bd_sf"/>
</dbReference>
<dbReference type="RefSeq" id="WP_059066552.1">
    <property type="nucleotide sequence ID" value="NZ_JAOQJX010000024.1"/>
</dbReference>
<dbReference type="Pfam" id="PF07992">
    <property type="entry name" value="Pyr_redox_2"/>
    <property type="match status" value="1"/>
</dbReference>
<evidence type="ECO:0000259" key="11">
    <source>
        <dbReference type="Pfam" id="PF07992"/>
    </source>
</evidence>
<keyword evidence="4" id="KW-0285">Flavoprotein</keyword>
<evidence type="ECO:0000313" key="12">
    <source>
        <dbReference type="EMBL" id="MCU6748491.1"/>
    </source>
</evidence>
<dbReference type="Gene3D" id="3.20.20.70">
    <property type="entry name" value="Aldolase class I"/>
    <property type="match status" value="1"/>
</dbReference>
<name>A0ABT2TES2_9FIRM</name>
<protein>
    <submittedName>
        <fullName evidence="12">FAD-dependent oxidoreductase</fullName>
    </submittedName>
</protein>
<reference evidence="12 13" key="1">
    <citation type="journal article" date="2021" name="ISME Commun">
        <title>Automated analysis of genomic sequences facilitates high-throughput and comprehensive description of bacteria.</title>
        <authorList>
            <person name="Hitch T.C.A."/>
        </authorList>
    </citation>
    <scope>NUCLEOTIDE SEQUENCE [LARGE SCALE GENOMIC DNA]</scope>
    <source>
        <strain evidence="12 13">H2_18</strain>
    </source>
</reference>
<evidence type="ECO:0000313" key="13">
    <source>
        <dbReference type="Proteomes" id="UP001652394"/>
    </source>
</evidence>
<dbReference type="PRINTS" id="PR00368">
    <property type="entry name" value="FADPNR"/>
</dbReference>
<dbReference type="Proteomes" id="UP001652394">
    <property type="component" value="Unassembled WGS sequence"/>
</dbReference>
<keyword evidence="13" id="KW-1185">Reference proteome</keyword>